<evidence type="ECO:0000313" key="3">
    <source>
        <dbReference type="EMBL" id="NDV34906.1"/>
    </source>
</evidence>
<organism evidence="3">
    <name type="scientific">Arcella intermedia</name>
    <dbReference type="NCBI Taxonomy" id="1963864"/>
    <lineage>
        <taxon>Eukaryota</taxon>
        <taxon>Amoebozoa</taxon>
        <taxon>Tubulinea</taxon>
        <taxon>Elardia</taxon>
        <taxon>Arcellinida</taxon>
        <taxon>Sphaerothecina</taxon>
        <taxon>Arcellidae</taxon>
        <taxon>Arcella</taxon>
    </lineage>
</organism>
<name>A0A6B2LCZ7_9EUKA</name>
<dbReference type="GO" id="GO:0005737">
    <property type="term" value="C:cytoplasm"/>
    <property type="evidence" value="ECO:0007669"/>
    <property type="project" value="TreeGrafter"/>
</dbReference>
<protein>
    <recommendedName>
        <fullName evidence="2">YTH domain-containing protein</fullName>
    </recommendedName>
</protein>
<feature type="compositionally biased region" description="Low complexity" evidence="1">
    <location>
        <begin position="188"/>
        <end position="210"/>
    </location>
</feature>
<dbReference type="PANTHER" id="PTHR12357">
    <property type="entry name" value="YTH YT521-B HOMOLOGY DOMAIN-CONTAINING"/>
    <property type="match status" value="1"/>
</dbReference>
<dbReference type="GO" id="GO:0061157">
    <property type="term" value="P:mRNA destabilization"/>
    <property type="evidence" value="ECO:0007669"/>
    <property type="project" value="TreeGrafter"/>
</dbReference>
<dbReference type="InterPro" id="IPR045168">
    <property type="entry name" value="YTH_prot"/>
</dbReference>
<dbReference type="PANTHER" id="PTHR12357:SF89">
    <property type="entry name" value="YTH DOMAIN-CONTAINING FAMILY PROTEIN"/>
    <property type="match status" value="1"/>
</dbReference>
<dbReference type="CDD" id="cd21134">
    <property type="entry name" value="YTH"/>
    <property type="match status" value="1"/>
</dbReference>
<evidence type="ECO:0000259" key="2">
    <source>
        <dbReference type="PROSITE" id="PS50882"/>
    </source>
</evidence>
<accession>A0A6B2LCZ7</accession>
<proteinExistence type="predicted"/>
<sequence length="236" mass="27785">MAPLLTSLNPVDFETNPVYAKFFVIKSYSEDDVHKSIKYSIWASTDNGNKRLDKGWMEAQQNNGPVYLFFSVNASGQFCGLAEMTSPLDYATKSDLWHQDKWNGQFSVKWIFIKDIPNNQFRHIKLINNENKPVTNSRDTQEVQIEPGRLMLKIFQDFKHKTSILDDFEYYNQEEEKDRKFKQERKTNPNQHQHQHQYHNQYQHPYHQPNTFQVKGSSNNPSTTTSPPPNQLKKQL</sequence>
<dbReference type="AlphaFoldDB" id="A0A6B2LCZ7"/>
<feature type="region of interest" description="Disordered" evidence="1">
    <location>
        <begin position="175"/>
        <end position="236"/>
    </location>
</feature>
<reference evidence="3" key="1">
    <citation type="journal article" date="2020" name="J. Eukaryot. Microbiol.">
        <title>De novo Sequencing, Assembly and Annotation of the Transcriptome for the Free-Living Testate Amoeba Arcella intermedia.</title>
        <authorList>
            <person name="Ribeiro G.M."/>
            <person name="Porfirio-Sousa A.L."/>
            <person name="Maurer-Alcala X.X."/>
            <person name="Katz L.A."/>
            <person name="Lahr D.J.G."/>
        </authorList>
    </citation>
    <scope>NUCLEOTIDE SEQUENCE</scope>
</reference>
<dbReference type="GO" id="GO:0003729">
    <property type="term" value="F:mRNA binding"/>
    <property type="evidence" value="ECO:0007669"/>
    <property type="project" value="TreeGrafter"/>
</dbReference>
<dbReference type="Gene3D" id="3.10.590.10">
    <property type="entry name" value="ph1033 like domains"/>
    <property type="match status" value="1"/>
</dbReference>
<dbReference type="InterPro" id="IPR007275">
    <property type="entry name" value="YTH_domain"/>
</dbReference>
<evidence type="ECO:0000256" key="1">
    <source>
        <dbReference type="SAM" id="MobiDB-lite"/>
    </source>
</evidence>
<feature type="compositionally biased region" description="Basic and acidic residues" evidence="1">
    <location>
        <begin position="175"/>
        <end position="187"/>
    </location>
</feature>
<dbReference type="EMBL" id="GIBP01005937">
    <property type="protein sequence ID" value="NDV34906.1"/>
    <property type="molecule type" value="Transcribed_RNA"/>
</dbReference>
<dbReference type="PROSITE" id="PS50882">
    <property type="entry name" value="YTH"/>
    <property type="match status" value="1"/>
</dbReference>
<dbReference type="Pfam" id="PF04146">
    <property type="entry name" value="YTH"/>
    <property type="match status" value="1"/>
</dbReference>
<feature type="domain" description="YTH" evidence="2">
    <location>
        <begin position="20"/>
        <end position="155"/>
    </location>
</feature>